<reference evidence="1 2" key="1">
    <citation type="journal article" date="2016" name="Nat. Commun.">
        <title>Thousands of microbial genomes shed light on interconnected biogeochemical processes in an aquifer system.</title>
        <authorList>
            <person name="Anantharaman K."/>
            <person name="Brown C.T."/>
            <person name="Hug L.A."/>
            <person name="Sharon I."/>
            <person name="Castelle C.J."/>
            <person name="Probst A.J."/>
            <person name="Thomas B.C."/>
            <person name="Singh A."/>
            <person name="Wilkins M.J."/>
            <person name="Karaoz U."/>
            <person name="Brodie E.L."/>
            <person name="Williams K.H."/>
            <person name="Hubbard S.S."/>
            <person name="Banfield J.F."/>
        </authorList>
    </citation>
    <scope>NUCLEOTIDE SEQUENCE [LARGE SCALE GENOMIC DNA]</scope>
</reference>
<evidence type="ECO:0000313" key="1">
    <source>
        <dbReference type="EMBL" id="OGY78743.1"/>
    </source>
</evidence>
<name>A0A1G2APB6_9BACT</name>
<gene>
    <name evidence="1" type="ORF">A3B74_03045</name>
</gene>
<proteinExistence type="predicted"/>
<dbReference type="Proteomes" id="UP000177165">
    <property type="component" value="Unassembled WGS sequence"/>
</dbReference>
<protein>
    <submittedName>
        <fullName evidence="1">Uncharacterized protein</fullName>
    </submittedName>
</protein>
<dbReference type="EMBL" id="MHKB01000012">
    <property type="protein sequence ID" value="OGY78743.1"/>
    <property type="molecule type" value="Genomic_DNA"/>
</dbReference>
<comment type="caution">
    <text evidence="1">The sequence shown here is derived from an EMBL/GenBank/DDBJ whole genome shotgun (WGS) entry which is preliminary data.</text>
</comment>
<dbReference type="AlphaFoldDB" id="A0A1G2APB6"/>
<organism evidence="1 2">
    <name type="scientific">Candidatus Kerfeldbacteria bacterium RIFCSPHIGHO2_02_FULL_42_14</name>
    <dbReference type="NCBI Taxonomy" id="1798540"/>
    <lineage>
        <taxon>Bacteria</taxon>
        <taxon>Candidatus Kerfeldiibacteriota</taxon>
    </lineage>
</organism>
<accession>A0A1G2APB6</accession>
<evidence type="ECO:0000313" key="2">
    <source>
        <dbReference type="Proteomes" id="UP000177165"/>
    </source>
</evidence>
<sequence length="434" mass="48536">MTLEVDAKVRAFLGNARAEYVPREDLSGSRYTLTKEGLYWEDSDTQGQHPSGWFVREPYMAGLLDLSGGLGYGADPWGSMCGVQVLPCRCIAEDGDGEKQWEFGLFRGNPFGAFGKPLLRPVTQDWLYRDELPNGTLLFAGQHAPNLARLTGLYEYRVVQVDEHYDPSDMIWFRFDEIGALIENEAVRTAELLSLLCLVQGGRYGIFTDGLWTPRLDRSEFARKLVELEARGKPAVFRSGVSSRTTDWRVRRAGFAHKDGRFFTVKIVTCDMNGEALEFPGVFEEAVVYTEADCEKPVGEVQLPVRVVDGHVEVGLTAWNRPGNGGATVFIAPRASVSNVAQLPDQERSKIMLSKEFHTYVSALTGLVVGRVVIEPAYKNVTWFTLDELLLLAERREVCDISTLWLIRWVQAHEGLVLCHDGPPLIQEDTAIIS</sequence>